<keyword evidence="3" id="KW-0804">Transcription</keyword>
<dbReference type="AlphaFoldDB" id="A0A084A7X6"/>
<reference evidence="5 6" key="1">
    <citation type="submission" date="2014-06" db="EMBL/GenBank/DDBJ databases">
        <title>Draft genome sequence of the putrescine producing strain Lactococcus lactis subsp cremoris GE214.</title>
        <authorList>
            <person name="Ladero V."/>
            <person name="Linares D.M."/>
            <person name="del Rio B."/>
            <person name="Mayo B."/>
            <person name="Martin M.C."/>
            <person name="Fernandez M."/>
            <person name="Alvarez M.A."/>
        </authorList>
    </citation>
    <scope>NUCLEOTIDE SEQUENCE [LARGE SCALE GENOMIC DNA]</scope>
    <source>
        <strain evidence="5 6">GE214</strain>
    </source>
</reference>
<dbReference type="Proteomes" id="UP000028401">
    <property type="component" value="Unassembled WGS sequence"/>
</dbReference>
<evidence type="ECO:0000256" key="2">
    <source>
        <dbReference type="ARBA" id="ARBA00023125"/>
    </source>
</evidence>
<dbReference type="Pfam" id="PF00392">
    <property type="entry name" value="GntR"/>
    <property type="match status" value="1"/>
</dbReference>
<sequence>MHIDPNNKDAIYEQIVFNIKKEITKGILDAGDKILSVREMSKQLGVNPNTVAKAYKELEHQNVITTIKGRGSFVKNNDGQDEEIDIQTQKKLRSQLKSWLVEAQYAKIPLSLIYEWIKEEE</sequence>
<dbReference type="GO" id="GO:0003700">
    <property type="term" value="F:DNA-binding transcription factor activity"/>
    <property type="evidence" value="ECO:0007669"/>
    <property type="project" value="InterPro"/>
</dbReference>
<dbReference type="Gene3D" id="1.10.10.10">
    <property type="entry name" value="Winged helix-like DNA-binding domain superfamily/Winged helix DNA-binding domain"/>
    <property type="match status" value="1"/>
</dbReference>
<feature type="domain" description="HTH gntR-type" evidence="4">
    <location>
        <begin position="9"/>
        <end position="77"/>
    </location>
</feature>
<dbReference type="SMART" id="SM00345">
    <property type="entry name" value="HTH_GNTR"/>
    <property type="match status" value="1"/>
</dbReference>
<dbReference type="PANTHER" id="PTHR38445:SF9">
    <property type="entry name" value="HTH-TYPE TRANSCRIPTIONAL REPRESSOR YTRA"/>
    <property type="match status" value="1"/>
</dbReference>
<keyword evidence="2" id="KW-0238">DNA-binding</keyword>
<organism evidence="5 6">
    <name type="scientific">Lactococcus cremoris subsp. cremoris GE214</name>
    <dbReference type="NCBI Taxonomy" id="1415168"/>
    <lineage>
        <taxon>Bacteria</taxon>
        <taxon>Bacillati</taxon>
        <taxon>Bacillota</taxon>
        <taxon>Bacilli</taxon>
        <taxon>Lactobacillales</taxon>
        <taxon>Streptococcaceae</taxon>
        <taxon>Lactococcus</taxon>
        <taxon>Lactococcus cremoris subsp. cremoris</taxon>
    </lineage>
</organism>
<evidence type="ECO:0000259" key="4">
    <source>
        <dbReference type="PROSITE" id="PS50949"/>
    </source>
</evidence>
<dbReference type="InterPro" id="IPR036388">
    <property type="entry name" value="WH-like_DNA-bd_sf"/>
</dbReference>
<evidence type="ECO:0000256" key="1">
    <source>
        <dbReference type="ARBA" id="ARBA00023015"/>
    </source>
</evidence>
<dbReference type="InterPro" id="IPR036390">
    <property type="entry name" value="WH_DNA-bd_sf"/>
</dbReference>
<keyword evidence="1" id="KW-0805">Transcription regulation</keyword>
<evidence type="ECO:0000313" key="5">
    <source>
        <dbReference type="EMBL" id="KEY61405.1"/>
    </source>
</evidence>
<dbReference type="PANTHER" id="PTHR38445">
    <property type="entry name" value="HTH-TYPE TRANSCRIPTIONAL REPRESSOR YTRA"/>
    <property type="match status" value="1"/>
</dbReference>
<comment type="caution">
    <text evidence="5">The sequence shown here is derived from an EMBL/GenBank/DDBJ whole genome shotgun (WGS) entry which is preliminary data.</text>
</comment>
<dbReference type="InterPro" id="IPR000524">
    <property type="entry name" value="Tscrpt_reg_HTH_GntR"/>
</dbReference>
<dbReference type="SUPFAM" id="SSF46785">
    <property type="entry name" value="Winged helix' DNA-binding domain"/>
    <property type="match status" value="1"/>
</dbReference>
<dbReference type="PROSITE" id="PS50949">
    <property type="entry name" value="HTH_GNTR"/>
    <property type="match status" value="1"/>
</dbReference>
<protein>
    <recommendedName>
        <fullName evidence="4">HTH gntR-type domain-containing protein</fullName>
    </recommendedName>
</protein>
<evidence type="ECO:0000256" key="3">
    <source>
        <dbReference type="ARBA" id="ARBA00023163"/>
    </source>
</evidence>
<evidence type="ECO:0000313" key="6">
    <source>
        <dbReference type="Proteomes" id="UP000028401"/>
    </source>
</evidence>
<dbReference type="CDD" id="cd07377">
    <property type="entry name" value="WHTH_GntR"/>
    <property type="match status" value="1"/>
</dbReference>
<dbReference type="EMBL" id="AZSI01000163">
    <property type="protein sequence ID" value="KEY61405.1"/>
    <property type="molecule type" value="Genomic_DNA"/>
</dbReference>
<dbReference type="GO" id="GO:0003677">
    <property type="term" value="F:DNA binding"/>
    <property type="evidence" value="ECO:0007669"/>
    <property type="project" value="UniProtKB-KW"/>
</dbReference>
<dbReference type="GeneID" id="89633419"/>
<proteinExistence type="predicted"/>
<dbReference type="RefSeq" id="WP_017864521.1">
    <property type="nucleotide sequence ID" value="NZ_AZSI01000163.1"/>
</dbReference>
<gene>
    <name evidence="5" type="ORF">U725_02465</name>
</gene>
<name>A0A084A7X6_LACLC</name>
<accession>A0A084A7X6</accession>
<dbReference type="PATRIC" id="fig|1415168.3.peg.2533"/>